<dbReference type="Proteomes" id="UP000654345">
    <property type="component" value="Unassembled WGS sequence"/>
</dbReference>
<dbReference type="RefSeq" id="WP_201371715.1">
    <property type="nucleotide sequence ID" value="NZ_BNJG01000001.1"/>
</dbReference>
<evidence type="ECO:0000256" key="1">
    <source>
        <dbReference type="ARBA" id="ARBA00012513"/>
    </source>
</evidence>
<feature type="domain" description="Protein kinase" evidence="7">
    <location>
        <begin position="12"/>
        <end position="274"/>
    </location>
</feature>
<dbReference type="PANTHER" id="PTHR43289">
    <property type="entry name" value="MITOGEN-ACTIVATED PROTEIN KINASE KINASE KINASE 20-RELATED"/>
    <property type="match status" value="1"/>
</dbReference>
<keyword evidence="2" id="KW-0808">Transferase</keyword>
<keyword evidence="3" id="KW-0547">Nucleotide-binding</keyword>
<evidence type="ECO:0000313" key="8">
    <source>
        <dbReference type="EMBL" id="GHO55074.1"/>
    </source>
</evidence>
<dbReference type="PANTHER" id="PTHR43289:SF6">
    <property type="entry name" value="SERINE_THREONINE-PROTEIN KINASE NEKL-3"/>
    <property type="match status" value="1"/>
</dbReference>
<organism evidence="8 9">
    <name type="scientific">Ktedonobacter robiniae</name>
    <dbReference type="NCBI Taxonomy" id="2778365"/>
    <lineage>
        <taxon>Bacteria</taxon>
        <taxon>Bacillati</taxon>
        <taxon>Chloroflexota</taxon>
        <taxon>Ktedonobacteria</taxon>
        <taxon>Ktedonobacterales</taxon>
        <taxon>Ktedonobacteraceae</taxon>
        <taxon>Ktedonobacter</taxon>
    </lineage>
</organism>
<dbReference type="EMBL" id="BNJG01000001">
    <property type="protein sequence ID" value="GHO55074.1"/>
    <property type="molecule type" value="Genomic_DNA"/>
</dbReference>
<evidence type="ECO:0000259" key="7">
    <source>
        <dbReference type="PROSITE" id="PS50011"/>
    </source>
</evidence>
<keyword evidence="5" id="KW-0067">ATP-binding</keyword>
<dbReference type="Gene3D" id="3.30.200.20">
    <property type="entry name" value="Phosphorylase Kinase, domain 1"/>
    <property type="match status" value="1"/>
</dbReference>
<proteinExistence type="predicted"/>
<dbReference type="InterPro" id="IPR000719">
    <property type="entry name" value="Prot_kinase_dom"/>
</dbReference>
<evidence type="ECO:0000313" key="9">
    <source>
        <dbReference type="Proteomes" id="UP000654345"/>
    </source>
</evidence>
<comment type="caution">
    <text evidence="8">The sequence shown here is derived from an EMBL/GenBank/DDBJ whole genome shotgun (WGS) entry which is preliminary data.</text>
</comment>
<evidence type="ECO:0000256" key="4">
    <source>
        <dbReference type="ARBA" id="ARBA00022777"/>
    </source>
</evidence>
<dbReference type="InterPro" id="IPR011009">
    <property type="entry name" value="Kinase-like_dom_sf"/>
</dbReference>
<dbReference type="Pfam" id="PF00069">
    <property type="entry name" value="Pkinase"/>
    <property type="match status" value="1"/>
</dbReference>
<keyword evidence="6" id="KW-1133">Transmembrane helix</keyword>
<gene>
    <name evidence="8" type="ORF">KSB_35490</name>
</gene>
<keyword evidence="9" id="KW-1185">Reference proteome</keyword>
<keyword evidence="4" id="KW-0418">Kinase</keyword>
<keyword evidence="6" id="KW-0812">Transmembrane</keyword>
<feature type="transmembrane region" description="Helical" evidence="6">
    <location>
        <begin position="397"/>
        <end position="420"/>
    </location>
</feature>
<accession>A0ABQ3UQU2</accession>
<protein>
    <recommendedName>
        <fullName evidence="1">non-specific serine/threonine protein kinase</fullName>
        <ecNumber evidence="1">2.7.11.1</ecNumber>
    </recommendedName>
</protein>
<reference evidence="8 9" key="1">
    <citation type="journal article" date="2021" name="Int. J. Syst. Evol. Microbiol.">
        <title>Reticulibacter mediterranei gen. nov., sp. nov., within the new family Reticulibacteraceae fam. nov., and Ktedonospora formicarum gen. nov., sp. nov., Ktedonobacter robiniae sp. nov., Dictyobacter formicarum sp. nov. and Dictyobacter arantiisoli sp. nov., belonging to the class Ktedonobacteria.</title>
        <authorList>
            <person name="Yabe S."/>
            <person name="Zheng Y."/>
            <person name="Wang C.M."/>
            <person name="Sakai Y."/>
            <person name="Abe K."/>
            <person name="Yokota A."/>
            <person name="Donadio S."/>
            <person name="Cavaletti L."/>
            <person name="Monciardini P."/>
        </authorList>
    </citation>
    <scope>NUCLEOTIDE SEQUENCE [LARGE SCALE GENOMIC DNA]</scope>
    <source>
        <strain evidence="8 9">SOSP1-30</strain>
    </source>
</reference>
<dbReference type="Gene3D" id="1.10.510.10">
    <property type="entry name" value="Transferase(Phosphotransferase) domain 1"/>
    <property type="match status" value="1"/>
</dbReference>
<evidence type="ECO:0000256" key="6">
    <source>
        <dbReference type="SAM" id="Phobius"/>
    </source>
</evidence>
<evidence type="ECO:0000256" key="5">
    <source>
        <dbReference type="ARBA" id="ARBA00022840"/>
    </source>
</evidence>
<name>A0ABQ3UQU2_9CHLR</name>
<evidence type="ECO:0000256" key="3">
    <source>
        <dbReference type="ARBA" id="ARBA00022741"/>
    </source>
</evidence>
<sequence length="423" mass="46512">MKDVTGTTLNGYYLFRRLAVGQVADVYCARSAHLEEGEVAVKVFRPGYALHSLARRYFLSESRKIMRFQQEYILPLLAYGEEHGLLYMVTPFIVTGTLDDLLGKVGGRFSTIQALSIIQQVCRAVQYAHEHEVLHGNLKPSNIFVSADGRMLLADFGIACGYDERQQSLTCVGWGSAAYAAPEQSLGVLRRSSDIYALGVLLFRLLTGHLPFVGETPSDVLLKHVREVPPALRSFDFTLSSSVEQVVLRALRKRAEERFSSAHELSLAFQQAVMSERVVLPLSPLLEPAPSQPQEHWGHRPFMAPATLSQPVTGFQCEEQSVEPAPILRKHEVTGLLTMAKPVQESTSPVASPLGILTAAPAENQVLASAQALPEPQPPDPAEDMQARFLGLLWSQWLALLVVVLLLLGLIGALLSSFYFPNG</sequence>
<keyword evidence="6" id="KW-0472">Membrane</keyword>
<dbReference type="CDD" id="cd14014">
    <property type="entry name" value="STKc_PknB_like"/>
    <property type="match status" value="1"/>
</dbReference>
<dbReference type="EC" id="2.7.11.1" evidence="1"/>
<dbReference type="PROSITE" id="PS50011">
    <property type="entry name" value="PROTEIN_KINASE_DOM"/>
    <property type="match status" value="1"/>
</dbReference>
<evidence type="ECO:0000256" key="2">
    <source>
        <dbReference type="ARBA" id="ARBA00022679"/>
    </source>
</evidence>
<dbReference type="SUPFAM" id="SSF56112">
    <property type="entry name" value="Protein kinase-like (PK-like)"/>
    <property type="match status" value="1"/>
</dbReference>